<evidence type="ECO:0000313" key="2">
    <source>
        <dbReference type="Proteomes" id="UP000017052"/>
    </source>
</evidence>
<organism evidence="1 2">
    <name type="scientific">Propionibacterium acidifaciens F0233</name>
    <dbReference type="NCBI Taxonomy" id="553198"/>
    <lineage>
        <taxon>Bacteria</taxon>
        <taxon>Bacillati</taxon>
        <taxon>Actinomycetota</taxon>
        <taxon>Actinomycetes</taxon>
        <taxon>Propionibacteriales</taxon>
        <taxon>Propionibacteriaceae</taxon>
        <taxon>Propionibacterium</taxon>
    </lineage>
</organism>
<comment type="caution">
    <text evidence="1">The sequence shown here is derived from an EMBL/GenBank/DDBJ whole genome shotgun (WGS) entry which is preliminary data.</text>
</comment>
<sequence length="205" mass="22907">MHETIPQPYRLSFLVGGLFAEESRVAARLHGELGDWAAARRALDEGNLLHARTHATAVRLARELIQRMATLSDEETAHVATAPGPDHRHLMWVAFCRRYAFVGEFAQEVLRDGFLLGAPALGAEDFERFWAAKALWHHELDAVKPSTRSKLRVNLFLAMRQAELLDDGRILSPLLSCEVASFLRARTPSDLRFFPVEDALVGSPA</sequence>
<dbReference type="EMBL" id="ACVN02000072">
    <property type="protein sequence ID" value="ERK60822.1"/>
    <property type="molecule type" value="Genomic_DNA"/>
</dbReference>
<accession>U2SDN4</accession>
<dbReference type="InterPro" id="IPR014948">
    <property type="entry name" value="BrxA"/>
</dbReference>
<proteinExistence type="predicted"/>
<dbReference type="Proteomes" id="UP000017052">
    <property type="component" value="Unassembled WGS sequence"/>
</dbReference>
<evidence type="ECO:0000313" key="1">
    <source>
        <dbReference type="EMBL" id="ERK60822.1"/>
    </source>
</evidence>
<gene>
    <name evidence="1" type="ORF">HMPREF0682_2387</name>
</gene>
<dbReference type="Gene3D" id="1.10.3540.10">
    <property type="entry name" value="uncharacterized protein from magnetospirillum magneticum domain"/>
    <property type="match status" value="1"/>
</dbReference>
<dbReference type="AlphaFoldDB" id="U2SDN4"/>
<name>U2SDN4_9ACTN</name>
<protein>
    <submittedName>
        <fullName evidence="1">Inner membrane protein, PF08849 family</fullName>
    </submittedName>
</protein>
<dbReference type="InterPro" id="IPR023137">
    <property type="entry name" value="BrxA_sf"/>
</dbReference>
<reference evidence="1" key="1">
    <citation type="submission" date="2013-08" db="EMBL/GenBank/DDBJ databases">
        <authorList>
            <person name="Durkin A.S."/>
            <person name="Haft D.R."/>
            <person name="McCorrison J."/>
            <person name="Torralba M."/>
            <person name="Gillis M."/>
            <person name="Haft D.H."/>
            <person name="Methe B."/>
            <person name="Sutton G."/>
            <person name="Nelson K.E."/>
        </authorList>
    </citation>
    <scope>NUCLEOTIDE SEQUENCE [LARGE SCALE GENOMIC DNA]</scope>
    <source>
        <strain evidence="1">F0233</strain>
    </source>
</reference>
<dbReference type="Pfam" id="PF08849">
    <property type="entry name" value="BrxA"/>
    <property type="match status" value="1"/>
</dbReference>
<keyword evidence="2" id="KW-1185">Reference proteome</keyword>